<name>A0A0A9E993_ARUDO</name>
<protein>
    <submittedName>
        <fullName evidence="1">Uncharacterized protein</fullName>
    </submittedName>
</protein>
<dbReference type="AlphaFoldDB" id="A0A0A9E993"/>
<reference evidence="1" key="1">
    <citation type="submission" date="2014-09" db="EMBL/GenBank/DDBJ databases">
        <authorList>
            <person name="Magalhaes I.L.F."/>
            <person name="Oliveira U."/>
            <person name="Santos F.R."/>
            <person name="Vidigal T.H.D.A."/>
            <person name="Brescovit A.D."/>
            <person name="Santos A.J."/>
        </authorList>
    </citation>
    <scope>NUCLEOTIDE SEQUENCE</scope>
    <source>
        <tissue evidence="1">Shoot tissue taken approximately 20 cm above the soil surface</tissue>
    </source>
</reference>
<sequence>MREESAITLARIRFMHLMNPIFDRVDCFSSLSLLNLTSSLT</sequence>
<reference evidence="1" key="2">
    <citation type="journal article" date="2015" name="Data Brief">
        <title>Shoot transcriptome of the giant reed, Arundo donax.</title>
        <authorList>
            <person name="Barrero R.A."/>
            <person name="Guerrero F.D."/>
            <person name="Moolhuijzen P."/>
            <person name="Goolsby J.A."/>
            <person name="Tidwell J."/>
            <person name="Bellgard S.E."/>
            <person name="Bellgard M.I."/>
        </authorList>
    </citation>
    <scope>NUCLEOTIDE SEQUENCE</scope>
    <source>
        <tissue evidence="1">Shoot tissue taken approximately 20 cm above the soil surface</tissue>
    </source>
</reference>
<proteinExistence type="predicted"/>
<evidence type="ECO:0000313" key="1">
    <source>
        <dbReference type="EMBL" id="JAD95583.1"/>
    </source>
</evidence>
<dbReference type="EMBL" id="GBRH01202312">
    <property type="protein sequence ID" value="JAD95583.1"/>
    <property type="molecule type" value="Transcribed_RNA"/>
</dbReference>
<accession>A0A0A9E993</accession>
<organism evidence="1">
    <name type="scientific">Arundo donax</name>
    <name type="common">Giant reed</name>
    <name type="synonym">Donax arundinaceus</name>
    <dbReference type="NCBI Taxonomy" id="35708"/>
    <lineage>
        <taxon>Eukaryota</taxon>
        <taxon>Viridiplantae</taxon>
        <taxon>Streptophyta</taxon>
        <taxon>Embryophyta</taxon>
        <taxon>Tracheophyta</taxon>
        <taxon>Spermatophyta</taxon>
        <taxon>Magnoliopsida</taxon>
        <taxon>Liliopsida</taxon>
        <taxon>Poales</taxon>
        <taxon>Poaceae</taxon>
        <taxon>PACMAD clade</taxon>
        <taxon>Arundinoideae</taxon>
        <taxon>Arundineae</taxon>
        <taxon>Arundo</taxon>
    </lineage>
</organism>